<evidence type="ECO:0000313" key="13">
    <source>
        <dbReference type="EMBL" id="KAL0346128.1"/>
    </source>
</evidence>
<comment type="caution">
    <text evidence="13">The sequence shown here is derived from an EMBL/GenBank/DDBJ whole genome shotgun (WGS) entry which is preliminary data.</text>
</comment>
<dbReference type="PANTHER" id="PTHR32518">
    <property type="match status" value="1"/>
</dbReference>
<evidence type="ECO:0000256" key="2">
    <source>
        <dbReference type="ARBA" id="ARBA00004496"/>
    </source>
</evidence>
<keyword evidence="5" id="KW-0963">Cytoplasm</keyword>
<feature type="domain" description="CBM20" evidence="12">
    <location>
        <begin position="10"/>
        <end position="119"/>
    </location>
</feature>
<comment type="subcellular location">
    <subcellularLocation>
        <location evidence="2">Cytoplasm</location>
    </subcellularLocation>
</comment>
<organism evidence="13">
    <name type="scientific">Sesamum radiatum</name>
    <name type="common">Black benniseed</name>
    <dbReference type="NCBI Taxonomy" id="300843"/>
    <lineage>
        <taxon>Eukaryota</taxon>
        <taxon>Viridiplantae</taxon>
        <taxon>Streptophyta</taxon>
        <taxon>Embryophyta</taxon>
        <taxon>Tracheophyta</taxon>
        <taxon>Spermatophyta</taxon>
        <taxon>Magnoliopsida</taxon>
        <taxon>eudicotyledons</taxon>
        <taxon>Gunneridae</taxon>
        <taxon>Pentapetalae</taxon>
        <taxon>asterids</taxon>
        <taxon>lamiids</taxon>
        <taxon>Lamiales</taxon>
        <taxon>Pedaliaceae</taxon>
        <taxon>Sesamum</taxon>
    </lineage>
</organism>
<feature type="compositionally biased region" description="Basic and acidic residues" evidence="11">
    <location>
        <begin position="778"/>
        <end position="787"/>
    </location>
</feature>
<reference evidence="13" key="1">
    <citation type="submission" date="2020-06" db="EMBL/GenBank/DDBJ databases">
        <authorList>
            <person name="Li T."/>
            <person name="Hu X."/>
            <person name="Zhang T."/>
            <person name="Song X."/>
            <person name="Zhang H."/>
            <person name="Dai N."/>
            <person name="Sheng W."/>
            <person name="Hou X."/>
            <person name="Wei L."/>
        </authorList>
    </citation>
    <scope>NUCLEOTIDE SEQUENCE</scope>
    <source>
        <strain evidence="13">G02</strain>
        <tissue evidence="13">Leaf</tissue>
    </source>
</reference>
<proteinExistence type="inferred from homology"/>
<dbReference type="InterPro" id="IPR017853">
    <property type="entry name" value="GH"/>
</dbReference>
<keyword evidence="8" id="KW-0119">Carbohydrate metabolism</keyword>
<dbReference type="AlphaFoldDB" id="A0AAW2NS79"/>
<dbReference type="PANTHER" id="PTHR32518:SF3">
    <property type="entry name" value="4-ALPHA-GLUCANOTRANSFERASE"/>
    <property type="match status" value="1"/>
</dbReference>
<accession>A0AAW2NS79</accession>
<dbReference type="InterPro" id="IPR034840">
    <property type="entry name" value="CBM20_DPE2_1"/>
</dbReference>
<dbReference type="EMBL" id="JACGWJ010000019">
    <property type="protein sequence ID" value="KAL0346128.1"/>
    <property type="molecule type" value="Genomic_DNA"/>
</dbReference>
<evidence type="ECO:0000259" key="12">
    <source>
        <dbReference type="PROSITE" id="PS51166"/>
    </source>
</evidence>
<feature type="region of interest" description="Disordered" evidence="11">
    <location>
        <begin position="732"/>
        <end position="787"/>
    </location>
</feature>
<dbReference type="PROSITE" id="PS51166">
    <property type="entry name" value="CBM20"/>
    <property type="match status" value="2"/>
</dbReference>
<dbReference type="Gene3D" id="2.60.40.10">
    <property type="entry name" value="Immunoglobulins"/>
    <property type="match status" value="2"/>
</dbReference>
<sequence>MVNLGLFPGSKTSNSVIVSFKIPYYTQWGQHLLVCGSEPVLGSWNVKKGLLLRPSHQGDELIWSGSLPVLAEFNCEYSYYVVDDEKNVLRWEAGKKRNLLLPNGVQNGQLVVLHDLWQTGADDLPLRSAFKNVIFRKSWNPEVDRPHVSVRSVLDHEDSVVVQFRICSPNIEEDTSVYVIGSPSNLGQWKIEDGLKLNYAGESVWLAESEMPWRGAGVAIPMFSVRSEADLGVGEFLDLKLLVDWAVESGFHLVQLLPINDTSVHGMWWDSYPYSSLSVFALHPLYLRVQALSENISKDIMEEIQQTRKQLDGKNVDYEATMAAKLSIAKKIYSQEKEIVFSSVAFQNFFSENQLEKLVSKDSLHYDIICFHYYIQFHLHMQLSEAASYAREKGVVLKGDLPIGVDRNSVDTWVFPNLFRMNTSTGAPPDYFDKNGQNWGFPTYNWEEMSKDNYAWWRGRLTQMAKYFTAYRIDHILGFFRIWELPDHALTGLCGKFRPSIPLSQEKFGASCTIIASNFLDEFEKDHYQNVALIKDREDSKKFYPRFNLEDTSSFSDLDEHRYAACGEDLGLIPSCVHPVMQELGLIGLRIQRMPSEPGLEFGIPSQYSYMTVCAPSCHDCSTLRAWWEEDEDRRRRFFQTVVGSDLLPPDRCTPEIVEFVLRQHVEAPSMWAIFPLQDLLALKDKYTTRPAAEETINDPTNPKHYWRYRVHVTVESLLEDKELISSIKGLVHSSGRSCPSSQGDESGLGKSSKDSVKQPAGNGQGEAHVASQLNGIPKKEEAVTVA</sequence>
<keyword evidence="7" id="KW-0808">Transferase</keyword>
<feature type="domain" description="CBM20" evidence="12">
    <location>
        <begin position="154"/>
        <end position="271"/>
    </location>
</feature>
<dbReference type="InterPro" id="IPR003385">
    <property type="entry name" value="Glyco_hydro_77"/>
</dbReference>
<evidence type="ECO:0000256" key="3">
    <source>
        <dbReference type="ARBA" id="ARBA00005684"/>
    </source>
</evidence>
<keyword evidence="6" id="KW-0328">Glycosyltransferase</keyword>
<dbReference type="Pfam" id="PF02446">
    <property type="entry name" value="Glyco_hydro_77"/>
    <property type="match status" value="2"/>
</dbReference>
<reference evidence="13" key="2">
    <citation type="journal article" date="2024" name="Plant">
        <title>Genomic evolution and insights into agronomic trait innovations of Sesamum species.</title>
        <authorList>
            <person name="Miao H."/>
            <person name="Wang L."/>
            <person name="Qu L."/>
            <person name="Liu H."/>
            <person name="Sun Y."/>
            <person name="Le M."/>
            <person name="Wang Q."/>
            <person name="Wei S."/>
            <person name="Zheng Y."/>
            <person name="Lin W."/>
            <person name="Duan Y."/>
            <person name="Cao H."/>
            <person name="Xiong S."/>
            <person name="Wang X."/>
            <person name="Wei L."/>
            <person name="Li C."/>
            <person name="Ma Q."/>
            <person name="Ju M."/>
            <person name="Zhao R."/>
            <person name="Li G."/>
            <person name="Mu C."/>
            <person name="Tian Q."/>
            <person name="Mei H."/>
            <person name="Zhang T."/>
            <person name="Gao T."/>
            <person name="Zhang H."/>
        </authorList>
    </citation>
    <scope>NUCLEOTIDE SEQUENCE</scope>
    <source>
        <strain evidence="13">G02</strain>
    </source>
</reference>
<evidence type="ECO:0000256" key="9">
    <source>
        <dbReference type="ARBA" id="ARBA00031423"/>
    </source>
</evidence>
<dbReference type="Gene3D" id="3.20.20.80">
    <property type="entry name" value="Glycosidases"/>
    <property type="match status" value="2"/>
</dbReference>
<evidence type="ECO:0000256" key="5">
    <source>
        <dbReference type="ARBA" id="ARBA00022490"/>
    </source>
</evidence>
<dbReference type="SUPFAM" id="SSF49452">
    <property type="entry name" value="Starch-binding domain-like"/>
    <property type="match status" value="2"/>
</dbReference>
<dbReference type="InterPro" id="IPR013783">
    <property type="entry name" value="Ig-like_fold"/>
</dbReference>
<dbReference type="InterPro" id="IPR002044">
    <property type="entry name" value="CBM20"/>
</dbReference>
<feature type="compositionally biased region" description="Polar residues" evidence="11">
    <location>
        <begin position="735"/>
        <end position="745"/>
    </location>
</feature>
<dbReference type="GO" id="GO:0005737">
    <property type="term" value="C:cytoplasm"/>
    <property type="evidence" value="ECO:0007669"/>
    <property type="project" value="UniProtKB-SubCell"/>
</dbReference>
<evidence type="ECO:0000256" key="6">
    <source>
        <dbReference type="ARBA" id="ARBA00022676"/>
    </source>
</evidence>
<gene>
    <name evidence="13" type="ORF">Sradi_4444100</name>
</gene>
<evidence type="ECO:0000256" key="11">
    <source>
        <dbReference type="SAM" id="MobiDB-lite"/>
    </source>
</evidence>
<dbReference type="SMART" id="SM01065">
    <property type="entry name" value="CBM_2"/>
    <property type="match status" value="2"/>
</dbReference>
<dbReference type="InterPro" id="IPR013784">
    <property type="entry name" value="Carb-bd-like_fold"/>
</dbReference>
<dbReference type="GO" id="GO:0004134">
    <property type="term" value="F:4-alpha-glucanotransferase activity"/>
    <property type="evidence" value="ECO:0007669"/>
    <property type="project" value="UniProtKB-EC"/>
</dbReference>
<evidence type="ECO:0000256" key="4">
    <source>
        <dbReference type="ARBA" id="ARBA00012560"/>
    </source>
</evidence>
<dbReference type="GO" id="GO:0005975">
    <property type="term" value="P:carbohydrate metabolic process"/>
    <property type="evidence" value="ECO:0007669"/>
    <property type="project" value="InterPro"/>
</dbReference>
<dbReference type="Pfam" id="PF00686">
    <property type="entry name" value="CBM_20"/>
    <property type="match status" value="2"/>
</dbReference>
<dbReference type="CDD" id="cd05815">
    <property type="entry name" value="CBM20_DPE2_repeat1"/>
    <property type="match status" value="1"/>
</dbReference>
<comment type="similarity">
    <text evidence="3">Belongs to the disproportionating enzyme family.</text>
</comment>
<evidence type="ECO:0000256" key="7">
    <source>
        <dbReference type="ARBA" id="ARBA00022679"/>
    </source>
</evidence>
<dbReference type="EC" id="2.4.1.25" evidence="4"/>
<evidence type="ECO:0000256" key="10">
    <source>
        <dbReference type="ARBA" id="ARBA00031501"/>
    </source>
</evidence>
<name>A0AAW2NS79_SESRA</name>
<dbReference type="SUPFAM" id="SSF51445">
    <property type="entry name" value="(Trans)glycosidases"/>
    <property type="match status" value="1"/>
</dbReference>
<evidence type="ECO:0000256" key="1">
    <source>
        <dbReference type="ARBA" id="ARBA00000439"/>
    </source>
</evidence>
<protein>
    <recommendedName>
        <fullName evidence="4">4-alpha-glucanotransferase</fullName>
        <ecNumber evidence="4">2.4.1.25</ecNumber>
    </recommendedName>
    <alternativeName>
        <fullName evidence="9">Amylomaltase</fullName>
    </alternativeName>
    <alternativeName>
        <fullName evidence="10">Disproportionating enzyme</fullName>
    </alternativeName>
</protein>
<evidence type="ECO:0000256" key="8">
    <source>
        <dbReference type="ARBA" id="ARBA00023277"/>
    </source>
</evidence>
<comment type="catalytic activity">
    <reaction evidence="1">
        <text>Transfers a segment of a (1-&gt;4)-alpha-D-glucan to a new position in an acceptor, which may be glucose or a (1-&gt;4)-alpha-D-glucan.</text>
        <dbReference type="EC" id="2.4.1.25"/>
    </reaction>
</comment>
<dbReference type="GO" id="GO:2001070">
    <property type="term" value="F:starch binding"/>
    <property type="evidence" value="ECO:0007669"/>
    <property type="project" value="InterPro"/>
</dbReference>